<dbReference type="Pfam" id="PF00657">
    <property type="entry name" value="Lipase_GDSL"/>
    <property type="match status" value="1"/>
</dbReference>
<protein>
    <recommendedName>
        <fullName evidence="3">SGNH hydrolase-type esterase domain-containing protein</fullName>
    </recommendedName>
</protein>
<dbReference type="SUPFAM" id="SSF52266">
    <property type="entry name" value="SGNH hydrolase"/>
    <property type="match status" value="1"/>
</dbReference>
<proteinExistence type="predicted"/>
<accession>G4Z443</accession>
<evidence type="ECO:0008006" key="3">
    <source>
        <dbReference type="Google" id="ProtNLM"/>
    </source>
</evidence>
<dbReference type="Proteomes" id="UP000002640">
    <property type="component" value="Unassembled WGS sequence"/>
</dbReference>
<dbReference type="PANTHER" id="PTHR14209:SF19">
    <property type="entry name" value="ISOAMYL ACETATE-HYDROLYZING ESTERASE 1 HOMOLOG"/>
    <property type="match status" value="1"/>
</dbReference>
<dbReference type="AlphaFoldDB" id="G4Z443"/>
<gene>
    <name evidence="1" type="ORF">PHYSODRAFT_314019</name>
</gene>
<dbReference type="GeneID" id="20643675"/>
<dbReference type="GO" id="GO:0016788">
    <property type="term" value="F:hydrolase activity, acting on ester bonds"/>
    <property type="evidence" value="ECO:0007669"/>
    <property type="project" value="InterPro"/>
</dbReference>
<dbReference type="KEGG" id="psoj:PHYSODRAFT_314019"/>
<dbReference type="Gene3D" id="3.40.50.1110">
    <property type="entry name" value="SGNH hydrolase"/>
    <property type="match status" value="2"/>
</dbReference>
<dbReference type="InterPro" id="IPR045136">
    <property type="entry name" value="Iah1-like"/>
</dbReference>
<keyword evidence="2" id="KW-1185">Reference proteome</keyword>
<dbReference type="InterPro" id="IPR001087">
    <property type="entry name" value="GDSL"/>
</dbReference>
<dbReference type="InParanoid" id="G4Z443"/>
<dbReference type="OMA" id="WAFHREI"/>
<dbReference type="InterPro" id="IPR036514">
    <property type="entry name" value="SGNH_hydro_sf"/>
</dbReference>
<reference evidence="1 2" key="1">
    <citation type="journal article" date="2006" name="Science">
        <title>Phytophthora genome sequences uncover evolutionary origins and mechanisms of pathogenesis.</title>
        <authorList>
            <person name="Tyler B.M."/>
            <person name="Tripathy S."/>
            <person name="Zhang X."/>
            <person name="Dehal P."/>
            <person name="Jiang R.H."/>
            <person name="Aerts A."/>
            <person name="Arredondo F.D."/>
            <person name="Baxter L."/>
            <person name="Bensasson D."/>
            <person name="Beynon J.L."/>
            <person name="Chapman J."/>
            <person name="Damasceno C.M."/>
            <person name="Dorrance A.E."/>
            <person name="Dou D."/>
            <person name="Dickerman A.W."/>
            <person name="Dubchak I.L."/>
            <person name="Garbelotto M."/>
            <person name="Gijzen M."/>
            <person name="Gordon S.G."/>
            <person name="Govers F."/>
            <person name="Grunwald N.J."/>
            <person name="Huang W."/>
            <person name="Ivors K.L."/>
            <person name="Jones R.W."/>
            <person name="Kamoun S."/>
            <person name="Krampis K."/>
            <person name="Lamour K.H."/>
            <person name="Lee M.K."/>
            <person name="McDonald W.H."/>
            <person name="Medina M."/>
            <person name="Meijer H.J."/>
            <person name="Nordberg E.K."/>
            <person name="Maclean D.J."/>
            <person name="Ospina-Giraldo M.D."/>
            <person name="Morris P.F."/>
            <person name="Phuntumart V."/>
            <person name="Putnam N.H."/>
            <person name="Rash S."/>
            <person name="Rose J.K."/>
            <person name="Sakihama Y."/>
            <person name="Salamov A.A."/>
            <person name="Savidor A."/>
            <person name="Scheuring C.F."/>
            <person name="Smith B.M."/>
            <person name="Sobral B.W."/>
            <person name="Terry A."/>
            <person name="Torto-Alalibo T.A."/>
            <person name="Win J."/>
            <person name="Xu Z."/>
            <person name="Zhang H."/>
            <person name="Grigoriev I.V."/>
            <person name="Rokhsar D.S."/>
            <person name="Boore J.L."/>
        </authorList>
    </citation>
    <scope>NUCLEOTIDE SEQUENCE [LARGE SCALE GENOMIC DNA]</scope>
    <source>
        <strain evidence="1 2">P6497</strain>
    </source>
</reference>
<organism evidence="1 2">
    <name type="scientific">Phytophthora sojae (strain P6497)</name>
    <name type="common">Soybean stem and root rot agent</name>
    <name type="synonym">Phytophthora megasperma f. sp. glycines</name>
    <dbReference type="NCBI Taxonomy" id="1094619"/>
    <lineage>
        <taxon>Eukaryota</taxon>
        <taxon>Sar</taxon>
        <taxon>Stramenopiles</taxon>
        <taxon>Oomycota</taxon>
        <taxon>Peronosporomycetes</taxon>
        <taxon>Peronosporales</taxon>
        <taxon>Peronosporaceae</taxon>
        <taxon>Phytophthora</taxon>
    </lineage>
</organism>
<evidence type="ECO:0000313" key="1">
    <source>
        <dbReference type="EMBL" id="EGZ22237.1"/>
    </source>
</evidence>
<dbReference type="RefSeq" id="XP_009524954.1">
    <property type="nucleotide sequence ID" value="XM_009526659.1"/>
</dbReference>
<name>G4Z443_PHYSP</name>
<dbReference type="SMR" id="G4Z443"/>
<sequence length="248" mass="26954">MTPSVHTVCGMLASLFVTIAVAWSVIKIAGNSGVRSHSRPVLLLLGDSLTEKGTDPTTQGWVTLLKSRYTRSSVVVTHGLSGVVLKGPLWNGSDAETNVPIGDYKENLIKIVSGLWVAAPTAQLLQITPPHVNDSARVEMAQERTDSKRGFVDRSNAMTKEYALACVDASETLKAPVLDLNSYFNPMSESDRNALLVDGLHFNQEGNRAVDERLRSNIAAEFPTLDNTVWQFPPASTCVLKDPRTAYS</sequence>
<evidence type="ECO:0000313" key="2">
    <source>
        <dbReference type="Proteomes" id="UP000002640"/>
    </source>
</evidence>
<dbReference type="PANTHER" id="PTHR14209">
    <property type="entry name" value="ISOAMYL ACETATE-HYDROLYZING ESTERASE 1"/>
    <property type="match status" value="1"/>
</dbReference>
<dbReference type="EMBL" id="JH159153">
    <property type="protein sequence ID" value="EGZ22237.1"/>
    <property type="molecule type" value="Genomic_DNA"/>
</dbReference>
<dbReference type="STRING" id="1094619.G4Z443"/>